<dbReference type="GO" id="GO:0020037">
    <property type="term" value="F:heme binding"/>
    <property type="evidence" value="ECO:0007669"/>
    <property type="project" value="InterPro"/>
</dbReference>
<comment type="pathway">
    <text evidence="2">Secondary metabolite biosynthesis.</text>
</comment>
<comment type="similarity">
    <text evidence="3">Belongs to the cytochrome P450 family.</text>
</comment>
<dbReference type="Proteomes" id="UP001163850">
    <property type="component" value="Unassembled WGS sequence"/>
</dbReference>
<evidence type="ECO:0000256" key="8">
    <source>
        <dbReference type="ARBA" id="ARBA00023033"/>
    </source>
</evidence>
<evidence type="ECO:0000256" key="9">
    <source>
        <dbReference type="PIRSR" id="PIRSR602401-1"/>
    </source>
</evidence>
<dbReference type="GO" id="GO:0016705">
    <property type="term" value="F:oxidoreductase activity, acting on paired donors, with incorporation or reduction of molecular oxygen"/>
    <property type="evidence" value="ECO:0007669"/>
    <property type="project" value="InterPro"/>
</dbReference>
<dbReference type="PANTHER" id="PTHR46300">
    <property type="entry name" value="P450, PUTATIVE (EUROFUNG)-RELATED-RELATED"/>
    <property type="match status" value="1"/>
</dbReference>
<dbReference type="SUPFAM" id="SSF48264">
    <property type="entry name" value="Cytochrome P450"/>
    <property type="match status" value="1"/>
</dbReference>
<evidence type="ECO:0000256" key="7">
    <source>
        <dbReference type="ARBA" id="ARBA00023004"/>
    </source>
</evidence>
<dbReference type="InterPro" id="IPR050364">
    <property type="entry name" value="Cytochrome_P450_fung"/>
</dbReference>
<reference evidence="10" key="1">
    <citation type="submission" date="2022-08" db="EMBL/GenBank/DDBJ databases">
        <authorList>
            <consortium name="DOE Joint Genome Institute"/>
            <person name="Min B."/>
            <person name="Riley R."/>
            <person name="Sierra-Patev S."/>
            <person name="Naranjo-Ortiz M."/>
            <person name="Looney B."/>
            <person name="Konkel Z."/>
            <person name="Slot J.C."/>
            <person name="Sakamoto Y."/>
            <person name="Steenwyk J.L."/>
            <person name="Rokas A."/>
            <person name="Carro J."/>
            <person name="Camarero S."/>
            <person name="Ferreira P."/>
            <person name="Molpeceres G."/>
            <person name="Ruiz-Duenas F.J."/>
            <person name="Serrano A."/>
            <person name="Henrissat B."/>
            <person name="Drula E."/>
            <person name="Hughes K.W."/>
            <person name="Mata J.L."/>
            <person name="Ishikawa N.K."/>
            <person name="Vargas-Isla R."/>
            <person name="Ushijima S."/>
            <person name="Smith C.A."/>
            <person name="Ahrendt S."/>
            <person name="Andreopoulos W."/>
            <person name="He G."/>
            <person name="Labutti K."/>
            <person name="Lipzen A."/>
            <person name="Ng V."/>
            <person name="Sandor L."/>
            <person name="Barry K."/>
            <person name="Martinez A.T."/>
            <person name="Xiao Y."/>
            <person name="Gibbons J.G."/>
            <person name="Terashima K."/>
            <person name="Hibbett D.S."/>
            <person name="Grigoriev I.V."/>
        </authorList>
    </citation>
    <scope>NUCLEOTIDE SEQUENCE</scope>
    <source>
        <strain evidence="10">TFB7829</strain>
    </source>
</reference>
<organism evidence="10 11">
    <name type="scientific">Lentinula detonsa</name>
    <dbReference type="NCBI Taxonomy" id="2804962"/>
    <lineage>
        <taxon>Eukaryota</taxon>
        <taxon>Fungi</taxon>
        <taxon>Dikarya</taxon>
        <taxon>Basidiomycota</taxon>
        <taxon>Agaricomycotina</taxon>
        <taxon>Agaricomycetes</taxon>
        <taxon>Agaricomycetidae</taxon>
        <taxon>Agaricales</taxon>
        <taxon>Marasmiineae</taxon>
        <taxon>Omphalotaceae</taxon>
        <taxon>Lentinula</taxon>
    </lineage>
</organism>
<proteinExistence type="inferred from homology"/>
<sequence length="357" mass="39411">MFVQELFNKCSTISNKNTTEYEFLELLRRSVGMNVAGIIFGSELAPEDSVGHGMTEKDVDDYIHAADVAHSLFGKALAPFAYMVDWLPWLKYVPESFPFAGFKREARHAREDLDQVDNGSIQQDYAENRSSQNCYVDLCLLDNPNPTPKVLNNIAWTAMSAYTGGSDTTIGVVTSFFLAASLHPEAQKLAHLELDQVIGAGRMPLLSDRAQLPYVSAFVQECLRTCPAVPVGVAHRAMKDEFINGYLVSKGSTIIANIWGILHDSSIYSTPFTFNPSRFLPSTGTPTNSNVCGLSEPSIGNIPFGFGRRICPPGMHLAGFGNYGYMLHVCFWAFEIRPKDIASSDDMRRGLGRCKIL</sequence>
<evidence type="ECO:0000256" key="6">
    <source>
        <dbReference type="ARBA" id="ARBA00023002"/>
    </source>
</evidence>
<keyword evidence="4 9" id="KW-0349">Heme</keyword>
<accession>A0AA38PMN2</accession>
<evidence type="ECO:0000313" key="10">
    <source>
        <dbReference type="EMBL" id="KAJ3978407.1"/>
    </source>
</evidence>
<dbReference type="GO" id="GO:0005506">
    <property type="term" value="F:iron ion binding"/>
    <property type="evidence" value="ECO:0007669"/>
    <property type="project" value="InterPro"/>
</dbReference>
<name>A0AA38PMN2_9AGAR</name>
<evidence type="ECO:0000256" key="2">
    <source>
        <dbReference type="ARBA" id="ARBA00005179"/>
    </source>
</evidence>
<evidence type="ECO:0000256" key="1">
    <source>
        <dbReference type="ARBA" id="ARBA00001971"/>
    </source>
</evidence>
<dbReference type="PANTHER" id="PTHR46300:SF7">
    <property type="entry name" value="P450, PUTATIVE (EUROFUNG)-RELATED"/>
    <property type="match status" value="1"/>
</dbReference>
<dbReference type="AlphaFoldDB" id="A0AA38PMN2"/>
<evidence type="ECO:0000256" key="3">
    <source>
        <dbReference type="ARBA" id="ARBA00010617"/>
    </source>
</evidence>
<comment type="caution">
    <text evidence="10">The sequence shown here is derived from an EMBL/GenBank/DDBJ whole genome shotgun (WGS) entry which is preliminary data.</text>
</comment>
<keyword evidence="6" id="KW-0560">Oxidoreductase</keyword>
<comment type="cofactor">
    <cofactor evidence="1 9">
        <name>heme</name>
        <dbReference type="ChEBI" id="CHEBI:30413"/>
    </cofactor>
</comment>
<dbReference type="GO" id="GO:0004497">
    <property type="term" value="F:monooxygenase activity"/>
    <property type="evidence" value="ECO:0007669"/>
    <property type="project" value="UniProtKB-KW"/>
</dbReference>
<keyword evidence="8" id="KW-0503">Monooxygenase</keyword>
<evidence type="ECO:0000256" key="4">
    <source>
        <dbReference type="ARBA" id="ARBA00022617"/>
    </source>
</evidence>
<dbReference type="Gene3D" id="1.10.630.10">
    <property type="entry name" value="Cytochrome P450"/>
    <property type="match status" value="1"/>
</dbReference>
<dbReference type="InterPro" id="IPR036396">
    <property type="entry name" value="Cyt_P450_sf"/>
</dbReference>
<dbReference type="InterPro" id="IPR002401">
    <property type="entry name" value="Cyt_P450_E_grp-I"/>
</dbReference>
<dbReference type="PRINTS" id="PR00463">
    <property type="entry name" value="EP450I"/>
</dbReference>
<evidence type="ECO:0000256" key="5">
    <source>
        <dbReference type="ARBA" id="ARBA00022723"/>
    </source>
</evidence>
<protein>
    <submittedName>
        <fullName evidence="10">Cytochrome P450</fullName>
    </submittedName>
</protein>
<feature type="binding site" description="axial binding residue" evidence="9">
    <location>
        <position position="311"/>
    </location>
    <ligand>
        <name>heme</name>
        <dbReference type="ChEBI" id="CHEBI:30413"/>
    </ligand>
    <ligandPart>
        <name>Fe</name>
        <dbReference type="ChEBI" id="CHEBI:18248"/>
    </ligandPart>
</feature>
<dbReference type="InterPro" id="IPR001128">
    <property type="entry name" value="Cyt_P450"/>
</dbReference>
<gene>
    <name evidence="10" type="ORF">F5890DRAFT_1560398</name>
</gene>
<dbReference type="Pfam" id="PF00067">
    <property type="entry name" value="p450"/>
    <property type="match status" value="1"/>
</dbReference>
<keyword evidence="7 9" id="KW-0408">Iron</keyword>
<dbReference type="EMBL" id="MU803256">
    <property type="protein sequence ID" value="KAJ3978407.1"/>
    <property type="molecule type" value="Genomic_DNA"/>
</dbReference>
<evidence type="ECO:0000313" key="11">
    <source>
        <dbReference type="Proteomes" id="UP001163850"/>
    </source>
</evidence>
<keyword evidence="5 9" id="KW-0479">Metal-binding</keyword>